<dbReference type="EMBL" id="KN817523">
    <property type="protein sequence ID" value="KJA27585.1"/>
    <property type="molecule type" value="Genomic_DNA"/>
</dbReference>
<dbReference type="InterPro" id="IPR010730">
    <property type="entry name" value="HET"/>
</dbReference>
<dbReference type="Pfam" id="PF06985">
    <property type="entry name" value="HET"/>
    <property type="match status" value="1"/>
</dbReference>
<dbReference type="AlphaFoldDB" id="A0A0D2Q742"/>
<gene>
    <name evidence="2" type="ORF">HYPSUDRAFT_862747</name>
</gene>
<name>A0A0D2Q742_HYPSF</name>
<keyword evidence="3" id="KW-1185">Reference proteome</keyword>
<sequence>MPIRVLAFDSTGSDLQHIDRTEIYSHVLQKVCAEAMQPQFQAAWKEIVGLSGNPLVPNALSGYFERTAREKKIITELVERHSRYAILSHTWIRDVPGDVIYQGWNTRERYPAGYRKVAYFCAVAAQAHGVGFGWMDNVCINKDSSSELDESIRSMYKWYRGAHVCISFLSQSWDLSGMKDDSWFTRGWTLQELLAPRDNYFYNGNWEYLGSSTDEAIQSAIESASTITRAELEACRRGETDRIPISRRLQLAAKRQVTREEDMAYSLMGLLGVDISVAYGEGTEHAFFRLVREMLSTKKDVLDIFNHGYYPSRKIIPATIDNYRIRSTTIYTPDFEGKLQQSQWQPPSEPIVLTHLGVRIPLLLVHALKVDRFDAQCVPVGDLCGSIQMSLSAAYMHYSVLDKRIYVNGLTTGGESDTSGVPLVATLGVLNFGAIDDNILLPRNCLFVPLDCGQIKPGTVRPYDNVKILDASGSVFAGLTFDEHVKLIARQNLARHGVQLITLHL</sequence>
<evidence type="ECO:0000313" key="3">
    <source>
        <dbReference type="Proteomes" id="UP000054270"/>
    </source>
</evidence>
<protein>
    <recommendedName>
        <fullName evidence="1">Heterokaryon incompatibility domain-containing protein</fullName>
    </recommendedName>
</protein>
<feature type="domain" description="Heterokaryon incompatibility" evidence="1">
    <location>
        <begin position="84"/>
        <end position="173"/>
    </location>
</feature>
<reference evidence="3" key="1">
    <citation type="submission" date="2014-04" db="EMBL/GenBank/DDBJ databases">
        <title>Evolutionary Origins and Diversification of the Mycorrhizal Mutualists.</title>
        <authorList>
            <consortium name="DOE Joint Genome Institute"/>
            <consortium name="Mycorrhizal Genomics Consortium"/>
            <person name="Kohler A."/>
            <person name="Kuo A."/>
            <person name="Nagy L.G."/>
            <person name="Floudas D."/>
            <person name="Copeland A."/>
            <person name="Barry K.W."/>
            <person name="Cichocki N."/>
            <person name="Veneault-Fourrey C."/>
            <person name="LaButti K."/>
            <person name="Lindquist E.A."/>
            <person name="Lipzen A."/>
            <person name="Lundell T."/>
            <person name="Morin E."/>
            <person name="Murat C."/>
            <person name="Riley R."/>
            <person name="Ohm R."/>
            <person name="Sun H."/>
            <person name="Tunlid A."/>
            <person name="Henrissat B."/>
            <person name="Grigoriev I.V."/>
            <person name="Hibbett D.S."/>
            <person name="Martin F."/>
        </authorList>
    </citation>
    <scope>NUCLEOTIDE SEQUENCE [LARGE SCALE GENOMIC DNA]</scope>
    <source>
        <strain evidence="3">FD-334 SS-4</strain>
    </source>
</reference>
<dbReference type="OrthoDB" id="5303367at2759"/>
<evidence type="ECO:0000313" key="2">
    <source>
        <dbReference type="EMBL" id="KJA27585.1"/>
    </source>
</evidence>
<dbReference type="PANTHER" id="PTHR10622:SF10">
    <property type="entry name" value="HET DOMAIN-CONTAINING PROTEIN"/>
    <property type="match status" value="1"/>
</dbReference>
<proteinExistence type="predicted"/>
<organism evidence="2 3">
    <name type="scientific">Hypholoma sublateritium (strain FD-334 SS-4)</name>
    <dbReference type="NCBI Taxonomy" id="945553"/>
    <lineage>
        <taxon>Eukaryota</taxon>
        <taxon>Fungi</taxon>
        <taxon>Dikarya</taxon>
        <taxon>Basidiomycota</taxon>
        <taxon>Agaricomycotina</taxon>
        <taxon>Agaricomycetes</taxon>
        <taxon>Agaricomycetidae</taxon>
        <taxon>Agaricales</taxon>
        <taxon>Agaricineae</taxon>
        <taxon>Strophariaceae</taxon>
        <taxon>Hypholoma</taxon>
    </lineage>
</organism>
<dbReference type="STRING" id="945553.A0A0D2Q742"/>
<dbReference type="Proteomes" id="UP000054270">
    <property type="component" value="Unassembled WGS sequence"/>
</dbReference>
<evidence type="ECO:0000259" key="1">
    <source>
        <dbReference type="Pfam" id="PF06985"/>
    </source>
</evidence>
<accession>A0A0D2Q742</accession>
<dbReference type="PANTHER" id="PTHR10622">
    <property type="entry name" value="HET DOMAIN-CONTAINING PROTEIN"/>
    <property type="match status" value="1"/>
</dbReference>